<gene>
    <name evidence="2" type="ORF">C9I57_25850</name>
</gene>
<organism evidence="2 3">
    <name type="scientific">Trinickia symbiotica</name>
    <dbReference type="NCBI Taxonomy" id="863227"/>
    <lineage>
        <taxon>Bacteria</taxon>
        <taxon>Pseudomonadati</taxon>
        <taxon>Pseudomonadota</taxon>
        <taxon>Betaproteobacteria</taxon>
        <taxon>Burkholderiales</taxon>
        <taxon>Burkholderiaceae</taxon>
        <taxon>Trinickia</taxon>
    </lineage>
</organism>
<name>A0A2T3XN38_9BURK</name>
<feature type="signal peptide" evidence="1">
    <location>
        <begin position="1"/>
        <end position="34"/>
    </location>
</feature>
<evidence type="ECO:0000256" key="1">
    <source>
        <dbReference type="SAM" id="SignalP"/>
    </source>
</evidence>
<protein>
    <recommendedName>
        <fullName evidence="4">Periplasmic heavy metal sensor</fullName>
    </recommendedName>
</protein>
<evidence type="ECO:0000313" key="2">
    <source>
        <dbReference type="EMBL" id="PTB17942.1"/>
    </source>
</evidence>
<evidence type="ECO:0008006" key="4">
    <source>
        <dbReference type="Google" id="ProtNLM"/>
    </source>
</evidence>
<keyword evidence="1" id="KW-0732">Signal</keyword>
<sequence length="111" mass="12415">MGSHFLDGADMKTVRKAVLCALVPLMCAVGTAHAQGGGIGHNGSYGPWWDTPVTMSMDKLTPQQRDQVIQIKSKMMQTAMEHEQAMEKSDNDFMQSMMEMQKQLLELFRGH</sequence>
<dbReference type="Proteomes" id="UP000240638">
    <property type="component" value="Unassembled WGS sequence"/>
</dbReference>
<reference evidence="2 3" key="1">
    <citation type="submission" date="2018-03" db="EMBL/GenBank/DDBJ databases">
        <title>Whole genome analyses suggest that Burkholderia sensu lato contains two further novel genera in the rhizoxinica-symbiotica group Mycetohabitans gen. nov., and Trinickia gen. nov.: implications for the evolution of diazotrophy and nodulation in the Burkholderiaceae.</title>
        <authorList>
            <person name="Estrada De Los Santos P."/>
            <person name="Palmer M."/>
            <person name="Chavez-Ramirez B."/>
            <person name="Steenkamp E.T."/>
            <person name="Hirsch A.M."/>
            <person name="Manyaka P."/>
            <person name="Maluk M."/>
            <person name="Lafos M."/>
            <person name="Crook M."/>
            <person name="Gross E."/>
            <person name="Simon M.F."/>
            <person name="Bueno Dos Reis Junior F."/>
            <person name="Poole P.S."/>
            <person name="Venter S.N."/>
            <person name="James E.K."/>
        </authorList>
    </citation>
    <scope>NUCLEOTIDE SEQUENCE [LARGE SCALE GENOMIC DNA]</scope>
    <source>
        <strain evidence="2 3">JPY-366</strain>
    </source>
</reference>
<dbReference type="AlphaFoldDB" id="A0A2T3XN38"/>
<feature type="chain" id="PRO_5015716302" description="Periplasmic heavy metal sensor" evidence="1">
    <location>
        <begin position="35"/>
        <end position="111"/>
    </location>
</feature>
<dbReference type="EMBL" id="PYUC01000015">
    <property type="protein sequence ID" value="PTB17942.1"/>
    <property type="molecule type" value="Genomic_DNA"/>
</dbReference>
<evidence type="ECO:0000313" key="3">
    <source>
        <dbReference type="Proteomes" id="UP000240638"/>
    </source>
</evidence>
<comment type="caution">
    <text evidence="2">The sequence shown here is derived from an EMBL/GenBank/DDBJ whole genome shotgun (WGS) entry which is preliminary data.</text>
</comment>
<proteinExistence type="predicted"/>
<accession>A0A2T3XN38</accession>